<proteinExistence type="predicted"/>
<gene>
    <name evidence="1" type="ORF">DRP43_04785</name>
</gene>
<protein>
    <submittedName>
        <fullName evidence="1">Uncharacterized protein</fullName>
    </submittedName>
</protein>
<dbReference type="EMBL" id="QNBD01000217">
    <property type="protein sequence ID" value="RKX69098.1"/>
    <property type="molecule type" value="Genomic_DNA"/>
</dbReference>
<accession>A0A660SE72</accession>
<organism evidence="1 2">
    <name type="scientific">candidate division TA06 bacterium</name>
    <dbReference type="NCBI Taxonomy" id="2250710"/>
    <lineage>
        <taxon>Bacteria</taxon>
        <taxon>Bacteria division TA06</taxon>
    </lineage>
</organism>
<comment type="caution">
    <text evidence="1">The sequence shown here is derived from an EMBL/GenBank/DDBJ whole genome shotgun (WGS) entry which is preliminary data.</text>
</comment>
<sequence length="141" mass="16571">MKRYKSIILLIIFCLFFTTLNAIEYEWYTQTFSWIGEKGEDPEVVFAELIEQDKLEMVLFELELIFWYDPCDGWHNAIGKIRNDCEYKIKVRKNVTPKRIFKKIDIQPYRDSTVIIVDINGGGDYLTIQEGINAATDGIQF</sequence>
<evidence type="ECO:0000313" key="1">
    <source>
        <dbReference type="EMBL" id="RKX69098.1"/>
    </source>
</evidence>
<evidence type="ECO:0000313" key="2">
    <source>
        <dbReference type="Proteomes" id="UP000271125"/>
    </source>
</evidence>
<name>A0A660SE72_UNCT6</name>
<reference evidence="1 2" key="1">
    <citation type="submission" date="2018-06" db="EMBL/GenBank/DDBJ databases">
        <title>Extensive metabolic versatility and redundancy in microbially diverse, dynamic hydrothermal sediments.</title>
        <authorList>
            <person name="Dombrowski N."/>
            <person name="Teske A."/>
            <person name="Baker B.J."/>
        </authorList>
    </citation>
    <scope>NUCLEOTIDE SEQUENCE [LARGE SCALE GENOMIC DNA]</scope>
    <source>
        <strain evidence="1">B10_G13</strain>
    </source>
</reference>
<dbReference type="AlphaFoldDB" id="A0A660SE72"/>
<dbReference type="Proteomes" id="UP000271125">
    <property type="component" value="Unassembled WGS sequence"/>
</dbReference>